<dbReference type="EMBL" id="KT001914">
    <property type="protein sequence ID" value="AKU43600.1"/>
    <property type="molecule type" value="Genomic_DNA"/>
</dbReference>
<gene>
    <name evidence="2" type="ORF">CPT_Seuss74</name>
</gene>
<evidence type="ECO:0000313" key="3">
    <source>
        <dbReference type="Proteomes" id="UP000221339"/>
    </source>
</evidence>
<protein>
    <submittedName>
        <fullName evidence="2">Uncharacterized protein</fullName>
    </submittedName>
</protein>
<accession>A0A0K1LN85</accession>
<evidence type="ECO:0000313" key="2">
    <source>
        <dbReference type="EMBL" id="AKU43600.1"/>
    </source>
</evidence>
<evidence type="ECO:0000256" key="1">
    <source>
        <dbReference type="SAM" id="MobiDB-lite"/>
    </source>
</evidence>
<name>A0A0K1LN85_9CAUD</name>
<reference evidence="2 3" key="1">
    <citation type="journal article" date="2015" name="Genome Announc.">
        <title>Complete Genome Sequence of Caulobacter crescentus Siphophage Seuss.</title>
        <authorList>
            <person name="Sloan J.M."/>
            <person name="Keene J.L."/>
            <person name="Cahill J.L."/>
            <person name="Rasche E.S."/>
            <person name="Kuty Everett G.F."/>
        </authorList>
    </citation>
    <scope>NUCLEOTIDE SEQUENCE [LARGE SCALE GENOMIC DNA]</scope>
</reference>
<organism evidence="2 3">
    <name type="scientific">Caulobacter phage Seuss</name>
    <dbReference type="NCBI Taxonomy" id="1675601"/>
    <lineage>
        <taxon>Viruses</taxon>
        <taxon>Duplodnaviria</taxon>
        <taxon>Heunggongvirae</taxon>
        <taxon>Uroviricota</taxon>
        <taxon>Caudoviricetes</taxon>
        <taxon>Seussvirus</taxon>
        <taxon>Seussvirus seuss</taxon>
    </lineage>
</organism>
<feature type="region of interest" description="Disordered" evidence="1">
    <location>
        <begin position="47"/>
        <end position="71"/>
    </location>
</feature>
<keyword evidence="3" id="KW-1185">Reference proteome</keyword>
<sequence length="99" mass="11254">MTWNSGFQTKAGEIKQRWLKGNDEQNRFVDSMQPRAPRTISIEFRRNDADRRQPTSVVTAQFCGDPKPGRPLAGASKEEILAYNLMIIRGHDASTYLTL</sequence>
<proteinExistence type="predicted"/>
<dbReference type="Proteomes" id="UP000221339">
    <property type="component" value="Segment"/>
</dbReference>